<evidence type="ECO:0000256" key="2">
    <source>
        <dbReference type="ARBA" id="ARBA00022737"/>
    </source>
</evidence>
<name>A0AA39LV50_9BILA</name>
<dbReference type="Proteomes" id="UP001175271">
    <property type="component" value="Unassembled WGS sequence"/>
</dbReference>
<dbReference type="PANTHER" id="PTHR22889">
    <property type="entry name" value="WD REPEAT-CONTAINING PROTEIN 89"/>
    <property type="match status" value="1"/>
</dbReference>
<dbReference type="InterPro" id="IPR036322">
    <property type="entry name" value="WD40_repeat_dom_sf"/>
</dbReference>
<protein>
    <recommendedName>
        <fullName evidence="6">WD repeat-containing protein 89</fullName>
    </recommendedName>
</protein>
<feature type="compositionally biased region" description="Basic and acidic residues" evidence="3">
    <location>
        <begin position="8"/>
        <end position="27"/>
    </location>
</feature>
<reference evidence="4" key="1">
    <citation type="submission" date="2023-06" db="EMBL/GenBank/DDBJ databases">
        <title>Genomic analysis of the entomopathogenic nematode Steinernema hermaphroditum.</title>
        <authorList>
            <person name="Schwarz E.M."/>
            <person name="Heppert J.K."/>
            <person name="Baniya A."/>
            <person name="Schwartz H.T."/>
            <person name="Tan C.-H."/>
            <person name="Antoshechkin I."/>
            <person name="Sternberg P.W."/>
            <person name="Goodrich-Blair H."/>
            <person name="Dillman A.R."/>
        </authorList>
    </citation>
    <scope>NUCLEOTIDE SEQUENCE</scope>
    <source>
        <strain evidence="4">PS9179</strain>
        <tissue evidence="4">Whole animal</tissue>
    </source>
</reference>
<proteinExistence type="predicted"/>
<dbReference type="InterPro" id="IPR015943">
    <property type="entry name" value="WD40/YVTN_repeat-like_dom_sf"/>
</dbReference>
<dbReference type="Gene3D" id="2.130.10.10">
    <property type="entry name" value="YVTN repeat-like/Quinoprotein amine dehydrogenase"/>
    <property type="match status" value="1"/>
</dbReference>
<keyword evidence="1" id="KW-0853">WD repeat</keyword>
<keyword evidence="5" id="KW-1185">Reference proteome</keyword>
<organism evidence="4 5">
    <name type="scientific">Steinernema hermaphroditum</name>
    <dbReference type="NCBI Taxonomy" id="289476"/>
    <lineage>
        <taxon>Eukaryota</taxon>
        <taxon>Metazoa</taxon>
        <taxon>Ecdysozoa</taxon>
        <taxon>Nematoda</taxon>
        <taxon>Chromadorea</taxon>
        <taxon>Rhabditida</taxon>
        <taxon>Tylenchina</taxon>
        <taxon>Panagrolaimomorpha</taxon>
        <taxon>Strongyloidoidea</taxon>
        <taxon>Steinernematidae</taxon>
        <taxon>Steinernema</taxon>
    </lineage>
</organism>
<evidence type="ECO:0008006" key="6">
    <source>
        <dbReference type="Google" id="ProtNLM"/>
    </source>
</evidence>
<dbReference type="AlphaFoldDB" id="A0AA39LV50"/>
<evidence type="ECO:0000313" key="4">
    <source>
        <dbReference type="EMBL" id="KAK0410465.1"/>
    </source>
</evidence>
<keyword evidence="2" id="KW-0677">Repeat</keyword>
<evidence type="ECO:0000256" key="1">
    <source>
        <dbReference type="ARBA" id="ARBA00022574"/>
    </source>
</evidence>
<evidence type="ECO:0000256" key="3">
    <source>
        <dbReference type="SAM" id="MobiDB-lite"/>
    </source>
</evidence>
<dbReference type="PANTHER" id="PTHR22889:SF0">
    <property type="entry name" value="WD REPEAT-CONTAINING PROTEIN 89"/>
    <property type="match status" value="1"/>
</dbReference>
<dbReference type="EMBL" id="JAUCMV010000003">
    <property type="protein sequence ID" value="KAK0410465.1"/>
    <property type="molecule type" value="Genomic_DNA"/>
</dbReference>
<accession>A0AA39LV50</accession>
<dbReference type="SUPFAM" id="SSF50978">
    <property type="entry name" value="WD40 repeat-like"/>
    <property type="match status" value="1"/>
</dbReference>
<gene>
    <name evidence="4" type="ORF">QR680_005144</name>
</gene>
<evidence type="ECO:0000313" key="5">
    <source>
        <dbReference type="Proteomes" id="UP001175271"/>
    </source>
</evidence>
<feature type="region of interest" description="Disordered" evidence="3">
    <location>
        <begin position="1"/>
        <end position="35"/>
    </location>
</feature>
<dbReference type="InterPro" id="IPR039328">
    <property type="entry name" value="WDR89"/>
</dbReference>
<comment type="caution">
    <text evidence="4">The sequence shown here is derived from an EMBL/GenBank/DDBJ whole genome shotgun (WGS) entry which is preliminary data.</text>
</comment>
<sequence length="561" mass="62026">MHARQSRGGREEEERPLPIRSRADHASRGLRSYQEAADWPEDKGKLTFLCPWPLVAGKGSGNTGFGEDRGRPQWIERRSHSQLLDAREKVGIPRARVTDANSLEAGTSPKSAKKMFCGGASASAANLSYPMAKPFITWYPGPQFPGVVEAICELPSGLESNAKWVVVTNEETTSTVYMIHDGINAKCFRKHVRTEPVKAVGAHFSPNLWKIIVLYEDFAVHFIEPSNGKVAKRVYLKQGLNKGSMATAFAYHGHSDLFAVGYTLDQSVPKAERRKNKKQYADYDDDDAISYSIDLIDMRNPEVPEKTYEELHSSTIQCLKFCGTAPKVLISGGADGLVNWVNVDVAQPEDGLMATNSVISPVATVGIVGNDEEGKTLACCTTDDGRFEFYRLTHTGFEDLDVEVTYKGTPAENSNRFLVDVIASGHGKLPYVTVESTHDGQITMTAASPNGKLHQDLGTFKEHKEMVRFVWLSDDFSERRFITGDEVGGVVGRYFPKICVEKIQAIMEEVDEATSPALKKKTKTVKKKGVVKIGKVFKKKTNSKKVKEIAKKVRKKKGKSA</sequence>